<dbReference type="InterPro" id="IPR036465">
    <property type="entry name" value="vWFA_dom_sf"/>
</dbReference>
<proteinExistence type="predicted"/>
<dbReference type="PROSITE" id="PS50234">
    <property type="entry name" value="VWFA"/>
    <property type="match status" value="1"/>
</dbReference>
<dbReference type="AlphaFoldDB" id="A0A2R4XKT9"/>
<dbReference type="OrthoDB" id="9148906at2"/>
<feature type="region of interest" description="Disordered" evidence="1">
    <location>
        <begin position="636"/>
        <end position="657"/>
    </location>
</feature>
<feature type="region of interest" description="Disordered" evidence="1">
    <location>
        <begin position="808"/>
        <end position="835"/>
    </location>
</feature>
<evidence type="ECO:0000313" key="3">
    <source>
        <dbReference type="EMBL" id="AWB34426.1"/>
    </source>
</evidence>
<dbReference type="RefSeq" id="WP_108621842.1">
    <property type="nucleotide sequence ID" value="NZ_CP028901.1"/>
</dbReference>
<gene>
    <name evidence="3" type="ORF">DBV39_12715</name>
</gene>
<sequence>MSSQGQAPVLSRLTAFGVGVLMMGNVLASDKSNAAHDIMVVYDASGSMWGQIDGVTKIEIARDVMADFLDRWPVDSRLGLVAYGHRREKDCRDIETLIQPEAVDRPAFLETVNQIRPRGRTPLSAAVEHAANDLAYQERPATVVLISDGIENCQADPCALAEKLAQQGVNFTAHVIGFDVSAETQEQLACIAERTGGQFVAAKDAAQLQQAMMTVQTEIERQAVSAAPPPSDQEVASVKVDVFAPETVVAGSRFDVQWSLPEDVDPSGVSSTDRIGIAPAGAKEDVLITARRVSEQKKAQLTAPGLAGPFEVRYVSRASADVAGRAAIEVVDPDLTLTVPEHAVAGERFEVAWSETVNSLDRVGVVPSDAEPGQFGNYLRVRESDTGYLTAPSEPGSYEVRYMLSEGGATVASAPIEIIEAEVTLRAPDAVNAGSRFQVGWSETIHQSDFVTIVPQGTLEGELGNRSRVGTREQGSLTAPAEPGAYEIRYVLHQGKQRTVGRLPIAVIQSDVSLEAPESVSTGERFTVNWSDSINPNDLVTIVAHDAPDDTRGNRRRAGSGQTQGVLTAPADPGSYEVRYVLHEGGEVLARAPIEVVAATASLSAPEQVVAGSRFEIEWTETINQNDFLTIVSHDAPDDTRGNRRRAGSGQTQGVLTAPAEPGEYEVRYVLHEGGEVLARVPVTVVTPEVGLLAPASVVAGSRFEIEWTETINQNDFLTIVAHDAPDDTLGNRRRAGRGQTQGVLTAPAEPGEYEVRYVLHEGGEVLASVPVVVTEPEVKLTVPSRVRAQERFDVNWSAAINPSDTVTIVSQGSDDRETGPRTRAGNRTQGNLTAPAEPGVYEIRYIMQQGGKVLARERIEVLAKDAPL</sequence>
<accession>A0A2R4XKT9</accession>
<organism evidence="3 4">
    <name type="scientific">Orrella marina</name>
    <dbReference type="NCBI Taxonomy" id="2163011"/>
    <lineage>
        <taxon>Bacteria</taxon>
        <taxon>Pseudomonadati</taxon>
        <taxon>Pseudomonadota</taxon>
        <taxon>Betaproteobacteria</taxon>
        <taxon>Burkholderiales</taxon>
        <taxon>Alcaligenaceae</taxon>
        <taxon>Orrella</taxon>
    </lineage>
</organism>
<feature type="region of interest" description="Disordered" evidence="1">
    <location>
        <begin position="546"/>
        <end position="570"/>
    </location>
</feature>
<dbReference type="Pfam" id="PF13519">
    <property type="entry name" value="VWA_2"/>
    <property type="match status" value="1"/>
</dbReference>
<feature type="domain" description="VWFA" evidence="2">
    <location>
        <begin position="37"/>
        <end position="219"/>
    </location>
</feature>
<dbReference type="KEGG" id="boz:DBV39_12715"/>
<dbReference type="Gene3D" id="3.40.50.410">
    <property type="entry name" value="von Willebrand factor, type A domain"/>
    <property type="match status" value="1"/>
</dbReference>
<evidence type="ECO:0000259" key="2">
    <source>
        <dbReference type="PROSITE" id="PS50234"/>
    </source>
</evidence>
<keyword evidence="4" id="KW-1185">Reference proteome</keyword>
<dbReference type="Proteomes" id="UP000244571">
    <property type="component" value="Chromosome"/>
</dbReference>
<dbReference type="EMBL" id="CP028901">
    <property type="protein sequence ID" value="AWB34426.1"/>
    <property type="molecule type" value="Genomic_DNA"/>
</dbReference>
<dbReference type="SMART" id="SM00327">
    <property type="entry name" value="VWA"/>
    <property type="match status" value="1"/>
</dbReference>
<evidence type="ECO:0000313" key="4">
    <source>
        <dbReference type="Proteomes" id="UP000244571"/>
    </source>
</evidence>
<dbReference type="SUPFAM" id="SSF53300">
    <property type="entry name" value="vWA-like"/>
    <property type="match status" value="1"/>
</dbReference>
<reference evidence="3 4" key="1">
    <citation type="submission" date="2018-04" db="EMBL/GenBank/DDBJ databases">
        <title>Bordetella sp. HZ20 isolated from seawater.</title>
        <authorList>
            <person name="Sun C."/>
        </authorList>
    </citation>
    <scope>NUCLEOTIDE SEQUENCE [LARGE SCALE GENOMIC DNA]</scope>
    <source>
        <strain evidence="3 4">HZ20</strain>
    </source>
</reference>
<dbReference type="InterPro" id="IPR002035">
    <property type="entry name" value="VWF_A"/>
</dbReference>
<evidence type="ECO:0000256" key="1">
    <source>
        <dbReference type="SAM" id="MobiDB-lite"/>
    </source>
</evidence>
<name>A0A2R4XKT9_9BURK</name>
<protein>
    <recommendedName>
        <fullName evidence="2">VWFA domain-containing protein</fullName>
    </recommendedName>
</protein>